<dbReference type="KEGG" id="vtu:IX91_26125"/>
<evidence type="ECO:0000313" key="4">
    <source>
        <dbReference type="Proteomes" id="UP000030071"/>
    </source>
</evidence>
<evidence type="ECO:0000313" key="3">
    <source>
        <dbReference type="Proteomes" id="UP000003836"/>
    </source>
</evidence>
<dbReference type="GeneID" id="23448205"/>
<dbReference type="RefSeq" id="WP_004745281.1">
    <property type="nucleotide sequence ID" value="NZ_AFWI01000154.1"/>
</dbReference>
<evidence type="ECO:0000313" key="2">
    <source>
        <dbReference type="EMBL" id="EGU54468.1"/>
    </source>
</evidence>
<accession>F9T6R3</accession>
<proteinExistence type="predicted"/>
<reference evidence="2 3" key="2">
    <citation type="journal article" date="2012" name="Int. J. Syst. Evol. Microbiol.">
        <title>Vibrio caribbeanicus sp. nov., isolated from the marine sponge Scleritoderma cyanea.</title>
        <authorList>
            <person name="Hoffmann M."/>
            <person name="Monday S.R."/>
            <person name="Allard M.W."/>
            <person name="Strain E.A."/>
            <person name="Whittaker P."/>
            <person name="Naum M."/>
            <person name="McCarthy P.J."/>
            <person name="Lopez J.V."/>
            <person name="Fischer M."/>
            <person name="Brown E.W."/>
        </authorList>
    </citation>
    <scope>NUCLEOTIDE SEQUENCE [LARGE SCALE GENOMIC DNA]</scope>
    <source>
        <strain evidence="2 3">ATCC 19109</strain>
    </source>
</reference>
<dbReference type="PATRIC" id="fig|1051646.9.peg.5097"/>
<name>F9T6R3_9VIBR</name>
<evidence type="ECO:0000313" key="1">
    <source>
        <dbReference type="EMBL" id="AIW17538.1"/>
    </source>
</evidence>
<dbReference type="Proteomes" id="UP000003836">
    <property type="component" value="Unassembled WGS sequence"/>
</dbReference>
<organism evidence="1 4">
    <name type="scientific">Vibrio tubiashii ATCC 19109</name>
    <dbReference type="NCBI Taxonomy" id="1051646"/>
    <lineage>
        <taxon>Bacteria</taxon>
        <taxon>Pseudomonadati</taxon>
        <taxon>Pseudomonadota</taxon>
        <taxon>Gammaproteobacteria</taxon>
        <taxon>Vibrionales</taxon>
        <taxon>Vibrionaceae</taxon>
        <taxon>Vibrio</taxon>
        <taxon>Vibrio oreintalis group</taxon>
    </lineage>
</organism>
<geneLocation type="plasmid" evidence="1 4">
    <name>p48</name>
</geneLocation>
<dbReference type="AlphaFoldDB" id="F9T6R3"/>
<dbReference type="EMBL" id="CP009359">
    <property type="protein sequence ID" value="AIW17538.1"/>
    <property type="molecule type" value="Genomic_DNA"/>
</dbReference>
<sequence length="200" mass="22507">MNVEKVCAEKLEKVCAVLGGTWRMDHITSAKEHHYGLYLSNTAGLFINVRNGDKICKWSLLYKHPKYSTLQTVETIGCSFKNSVNTIVGAIKRRLLSHTGTAYETLQKEIEKAGKERNNKENHGYIMAALDRVVYLDENKRHHHYSNVKGYDVQNADGHTVARLDKTVASDSFDLKLSDLTAEEVIQVLNLVRPSAFKGA</sequence>
<protein>
    <submittedName>
        <fullName evidence="1">Uncharacterized protein</fullName>
    </submittedName>
</protein>
<gene>
    <name evidence="1" type="ORF">IX91_26125</name>
    <name evidence="2" type="ORF">VITU9109_02802</name>
</gene>
<keyword evidence="3" id="KW-1185">Reference proteome</keyword>
<dbReference type="HOGENOM" id="CLU_1365766_0_0_6"/>
<keyword evidence="1" id="KW-0614">Plasmid</keyword>
<reference evidence="2" key="1">
    <citation type="submission" date="2011-08" db="EMBL/GenBank/DDBJ databases">
        <authorList>
            <person name="Hoffman M."/>
            <person name="Strain E.A."/>
            <person name="Brown E."/>
            <person name="Allard M.W."/>
        </authorList>
    </citation>
    <scope>NUCLEOTIDE SEQUENCE</scope>
    <source>
        <strain evidence="2">ATCC 19109</strain>
    </source>
</reference>
<reference evidence="1 4" key="3">
    <citation type="submission" date="2014-08" db="EMBL/GenBank/DDBJ databases">
        <title>First Complete Genome Sequence of the Shellfish Pathogen Vibrio tubiashii.</title>
        <authorList>
            <person name="Richards G.P."/>
            <person name="Needleman D.S."/>
            <person name="Watson M.A."/>
            <person name="Bono J.L."/>
        </authorList>
    </citation>
    <scope>NUCLEOTIDE SEQUENCE [LARGE SCALE GENOMIC DNA]</scope>
    <source>
        <strain evidence="1 4">ATCC 19109</strain>
        <plasmid evidence="1">p48</plasmid>
        <plasmid evidence="4">Plasmid p48</plasmid>
    </source>
</reference>
<dbReference type="EMBL" id="AFWI01000154">
    <property type="protein sequence ID" value="EGU54468.1"/>
    <property type="molecule type" value="Genomic_DNA"/>
</dbReference>
<dbReference type="Proteomes" id="UP000030071">
    <property type="component" value="Plasmid p48"/>
</dbReference>